<organism evidence="1">
    <name type="scientific">Lepeophtheirus salmonis</name>
    <name type="common">Salmon louse</name>
    <name type="synonym">Caligus salmonis</name>
    <dbReference type="NCBI Taxonomy" id="72036"/>
    <lineage>
        <taxon>Eukaryota</taxon>
        <taxon>Metazoa</taxon>
        <taxon>Ecdysozoa</taxon>
        <taxon>Arthropoda</taxon>
        <taxon>Crustacea</taxon>
        <taxon>Multicrustacea</taxon>
        <taxon>Hexanauplia</taxon>
        <taxon>Copepoda</taxon>
        <taxon>Siphonostomatoida</taxon>
        <taxon>Caligidae</taxon>
        <taxon>Lepeophtheirus</taxon>
    </lineage>
</organism>
<evidence type="ECO:0000313" key="1">
    <source>
        <dbReference type="EMBL" id="CDW33401.1"/>
    </source>
</evidence>
<dbReference type="EMBL" id="HACA01016040">
    <property type="protein sequence ID" value="CDW33401.1"/>
    <property type="molecule type" value="Transcribed_RNA"/>
</dbReference>
<reference evidence="1" key="1">
    <citation type="submission" date="2014-05" db="EMBL/GenBank/DDBJ databases">
        <authorList>
            <person name="Chronopoulou M."/>
        </authorList>
    </citation>
    <scope>NUCLEOTIDE SEQUENCE</scope>
    <source>
        <tissue evidence="1">Whole organism</tissue>
    </source>
</reference>
<feature type="non-terminal residue" evidence="1">
    <location>
        <position position="1"/>
    </location>
</feature>
<dbReference type="AlphaFoldDB" id="A0A0K2U6R5"/>
<name>A0A0K2U6R5_LEPSM</name>
<protein>
    <submittedName>
        <fullName evidence="1">Uncharacterized protein</fullName>
    </submittedName>
</protein>
<proteinExistence type="predicted"/>
<accession>A0A0K2U6R5</accession>
<sequence length="57" mass="6668">TFNVLHFLSIINRMLAVKYNIKNVCFKSYQSLDVLFNKHAKCCNVVKVEIGHLFHDN</sequence>